<protein>
    <submittedName>
        <fullName evidence="1">Uncharacterized protein</fullName>
    </submittedName>
</protein>
<organism evidence="1 2">
    <name type="scientific">Periconia macrospinosa</name>
    <dbReference type="NCBI Taxonomy" id="97972"/>
    <lineage>
        <taxon>Eukaryota</taxon>
        <taxon>Fungi</taxon>
        <taxon>Dikarya</taxon>
        <taxon>Ascomycota</taxon>
        <taxon>Pezizomycotina</taxon>
        <taxon>Dothideomycetes</taxon>
        <taxon>Pleosporomycetidae</taxon>
        <taxon>Pleosporales</taxon>
        <taxon>Massarineae</taxon>
        <taxon>Periconiaceae</taxon>
        <taxon>Periconia</taxon>
    </lineage>
</organism>
<dbReference type="AlphaFoldDB" id="A0A2V1CZC7"/>
<accession>A0A2V1CZC7</accession>
<name>A0A2V1CZC7_9PLEO</name>
<keyword evidence="2" id="KW-1185">Reference proteome</keyword>
<reference evidence="1 2" key="1">
    <citation type="journal article" date="2018" name="Sci. Rep.">
        <title>Comparative genomics provides insights into the lifestyle and reveals functional heterogeneity of dark septate endophytic fungi.</title>
        <authorList>
            <person name="Knapp D.G."/>
            <person name="Nemeth J.B."/>
            <person name="Barry K."/>
            <person name="Hainaut M."/>
            <person name="Henrissat B."/>
            <person name="Johnson J."/>
            <person name="Kuo A."/>
            <person name="Lim J.H.P."/>
            <person name="Lipzen A."/>
            <person name="Nolan M."/>
            <person name="Ohm R.A."/>
            <person name="Tamas L."/>
            <person name="Grigoriev I.V."/>
            <person name="Spatafora J.W."/>
            <person name="Nagy L.G."/>
            <person name="Kovacs G.M."/>
        </authorList>
    </citation>
    <scope>NUCLEOTIDE SEQUENCE [LARGE SCALE GENOMIC DNA]</scope>
    <source>
        <strain evidence="1 2">DSE2036</strain>
    </source>
</reference>
<proteinExistence type="predicted"/>
<dbReference type="Proteomes" id="UP000244855">
    <property type="component" value="Unassembled WGS sequence"/>
</dbReference>
<sequence length="86" mass="10282">MDRDDDRIVVCYRLGAELWQRFCAAGGDKEVAEEQVIHLEELARRIRQKEGLNNEQKRFLETAKSKDHNRWMAEMESLCEWLLNCR</sequence>
<evidence type="ECO:0000313" key="1">
    <source>
        <dbReference type="EMBL" id="PVH91127.1"/>
    </source>
</evidence>
<gene>
    <name evidence="1" type="ORF">DM02DRAFT_369541</name>
</gene>
<evidence type="ECO:0000313" key="2">
    <source>
        <dbReference type="Proteomes" id="UP000244855"/>
    </source>
</evidence>
<dbReference type="EMBL" id="KZ805951">
    <property type="protein sequence ID" value="PVH91127.1"/>
    <property type="molecule type" value="Genomic_DNA"/>
</dbReference>